<sequence>METQKPKIVVITPIKNEAWILDRFLSVTSQFADHIIIADQNSTDGSQDICQKYPKVTLIENKSENFNESGRQLLLIQAARDLIPEHKIILALDADEILAANAIHTQSWQTMLKAKPGTVLFFEKPDLFVTTHQCLRTGILTPLGYVDDGAEHQPQKIHSVRIPMPEYATRLHIHDIKVMHYAVTRVDAHASKLRMYSVIENVLEVSHPLSRRSRYTSKPDYLSLGKLETAAQEWFTGWEKRGIDMHTIIKQKYYHYDFEVLHYFHKYGIKRFWTEDIWAYDWEACRKYAQSIGMSDIPDYQITKAGKKLELRKFLDMIMSMLTQSYQYVYSVLKPSVKVG</sequence>
<protein>
    <submittedName>
        <fullName evidence="1">Glycosyltransferase family 2 protein</fullName>
    </submittedName>
</protein>
<dbReference type="SUPFAM" id="SSF53448">
    <property type="entry name" value="Nucleotide-diphospho-sugar transferases"/>
    <property type="match status" value="1"/>
</dbReference>
<comment type="caution">
    <text evidence="1">The sequence shown here is derived from an EMBL/GenBank/DDBJ whole genome shotgun (WGS) entry which is preliminary data.</text>
</comment>
<reference evidence="1 2" key="1">
    <citation type="submission" date="2023-12" db="EMBL/GenBank/DDBJ databases">
        <title>Baltic Sea Cyanobacteria.</title>
        <authorList>
            <person name="Delbaje E."/>
            <person name="Fewer D.P."/>
            <person name="Shishido T.K."/>
        </authorList>
    </citation>
    <scope>NUCLEOTIDE SEQUENCE [LARGE SCALE GENOMIC DNA]</scope>
    <source>
        <strain evidence="1 2">UHCC-0300</strain>
    </source>
</reference>
<dbReference type="Pfam" id="PF13704">
    <property type="entry name" value="Glyco_tranf_2_4"/>
    <property type="match status" value="1"/>
</dbReference>
<keyword evidence="2" id="KW-1185">Reference proteome</keyword>
<dbReference type="InterPro" id="IPR029044">
    <property type="entry name" value="Nucleotide-diphossugar_trans"/>
</dbReference>
<gene>
    <name evidence="1" type="ORF">VB620_03735</name>
</gene>
<proteinExistence type="predicted"/>
<evidence type="ECO:0000313" key="1">
    <source>
        <dbReference type="EMBL" id="MEA5580451.1"/>
    </source>
</evidence>
<dbReference type="Gene3D" id="3.90.550.10">
    <property type="entry name" value="Spore Coat Polysaccharide Biosynthesis Protein SpsA, Chain A"/>
    <property type="match status" value="1"/>
</dbReference>
<dbReference type="EMBL" id="JAYGHG010000004">
    <property type="protein sequence ID" value="MEA5580451.1"/>
    <property type="molecule type" value="Genomic_DNA"/>
</dbReference>
<organism evidence="1 2">
    <name type="scientific">Nodularia harveyana UHCC-0300</name>
    <dbReference type="NCBI Taxonomy" id="2974287"/>
    <lineage>
        <taxon>Bacteria</taxon>
        <taxon>Bacillati</taxon>
        <taxon>Cyanobacteriota</taxon>
        <taxon>Cyanophyceae</taxon>
        <taxon>Nostocales</taxon>
        <taxon>Nodulariaceae</taxon>
        <taxon>Nodularia</taxon>
    </lineage>
</organism>
<evidence type="ECO:0000313" key="2">
    <source>
        <dbReference type="Proteomes" id="UP001302120"/>
    </source>
</evidence>
<name>A0ABU5UA95_9CYAN</name>
<dbReference type="PANTHER" id="PTHR43630">
    <property type="entry name" value="POLY-BETA-1,6-N-ACETYL-D-GLUCOSAMINE SYNTHASE"/>
    <property type="match status" value="1"/>
</dbReference>
<dbReference type="PANTHER" id="PTHR43630:SF2">
    <property type="entry name" value="GLYCOSYLTRANSFERASE"/>
    <property type="match status" value="1"/>
</dbReference>
<accession>A0ABU5UA95</accession>
<dbReference type="Proteomes" id="UP001302120">
    <property type="component" value="Unassembled WGS sequence"/>
</dbReference>
<dbReference type="RefSeq" id="WP_323194801.1">
    <property type="nucleotide sequence ID" value="NZ_JAYGHG010000004.1"/>
</dbReference>